<reference evidence="4" key="2">
    <citation type="submission" date="2019-11" db="EMBL/GenBank/DDBJ databases">
        <title>Improved Assembly of Tolypothrix boutellei genome.</title>
        <authorList>
            <person name="Sarangi A.N."/>
            <person name="Mukherjee M."/>
            <person name="Ghosh S."/>
            <person name="Singh D."/>
            <person name="Das A."/>
            <person name="Kant S."/>
            <person name="Prusty A."/>
            <person name="Tripathy S."/>
        </authorList>
    </citation>
    <scope>NUCLEOTIDE SEQUENCE</scope>
    <source>
        <strain evidence="4">VB521301</strain>
    </source>
</reference>
<evidence type="ECO:0000259" key="3">
    <source>
        <dbReference type="Pfam" id="PF13229"/>
    </source>
</evidence>
<dbReference type="SUPFAM" id="SSF51126">
    <property type="entry name" value="Pectin lyase-like"/>
    <property type="match status" value="1"/>
</dbReference>
<proteinExistence type="predicted"/>
<dbReference type="RefSeq" id="WP_050046117.1">
    <property type="nucleotide sequence ID" value="NZ_JHEG04000001.1"/>
</dbReference>
<dbReference type="Gene3D" id="2.160.20.10">
    <property type="entry name" value="Single-stranded right-handed beta-helix, Pectin lyase-like"/>
    <property type="match status" value="1"/>
</dbReference>
<feature type="domain" description="Rhamnogalacturonase A/B/Epimerase-like pectate lyase" evidence="2">
    <location>
        <begin position="62"/>
        <end position="276"/>
    </location>
</feature>
<keyword evidence="6" id="KW-1185">Reference proteome</keyword>
<dbReference type="EMBL" id="JHEG02000054">
    <property type="protein sequence ID" value="KIE09756.1"/>
    <property type="molecule type" value="Genomic_DNA"/>
</dbReference>
<evidence type="ECO:0008006" key="7">
    <source>
        <dbReference type="Google" id="ProtNLM"/>
    </source>
</evidence>
<organism evidence="5">
    <name type="scientific">Tolypothrix bouteillei VB521301</name>
    <dbReference type="NCBI Taxonomy" id="1479485"/>
    <lineage>
        <taxon>Bacteria</taxon>
        <taxon>Bacillati</taxon>
        <taxon>Cyanobacteriota</taxon>
        <taxon>Cyanophyceae</taxon>
        <taxon>Nostocales</taxon>
        <taxon>Tolypothrichaceae</taxon>
        <taxon>Tolypothrix</taxon>
    </lineage>
</organism>
<dbReference type="InterPro" id="IPR024535">
    <property type="entry name" value="RHGA/B-epi-like_pectate_lyase"/>
</dbReference>
<evidence type="ECO:0000259" key="2">
    <source>
        <dbReference type="Pfam" id="PF12708"/>
    </source>
</evidence>
<dbReference type="STRING" id="1479485.DA73_0225960"/>
<comment type="caution">
    <text evidence="5">The sequence shown here is derived from an EMBL/GenBank/DDBJ whole genome shotgun (WGS) entry which is preliminary data.</text>
</comment>
<evidence type="ECO:0000313" key="5">
    <source>
        <dbReference type="EMBL" id="KIE09756.1"/>
    </source>
</evidence>
<dbReference type="Pfam" id="PF13229">
    <property type="entry name" value="Beta_helix"/>
    <property type="match status" value="1"/>
</dbReference>
<accession>A0A0C1NAP2</accession>
<dbReference type="OrthoDB" id="501735at2"/>
<name>A0A0C1NAP2_9CYAN</name>
<evidence type="ECO:0000256" key="1">
    <source>
        <dbReference type="SAM" id="SignalP"/>
    </source>
</evidence>
<protein>
    <recommendedName>
        <fullName evidence="7">Pectate lyase superfamily protein domain-containing protein</fullName>
    </recommendedName>
</protein>
<evidence type="ECO:0000313" key="6">
    <source>
        <dbReference type="Proteomes" id="UP000029738"/>
    </source>
</evidence>
<reference evidence="5" key="1">
    <citation type="journal article" date="2015" name="Genome Announc.">
        <title>Draft Genome Sequence of Tolypothrix boutellei Strain VB521301.</title>
        <authorList>
            <person name="Chandrababunaidu M.M."/>
            <person name="Singh D."/>
            <person name="Sen D."/>
            <person name="Bhan S."/>
            <person name="Das S."/>
            <person name="Gupta A."/>
            <person name="Adhikary S.P."/>
            <person name="Tripathy S."/>
        </authorList>
    </citation>
    <scope>NUCLEOTIDE SEQUENCE</scope>
    <source>
        <strain evidence="5">VB521301</strain>
    </source>
</reference>
<dbReference type="Proteomes" id="UP000029738">
    <property type="component" value="Unassembled WGS sequence"/>
</dbReference>
<feature type="chain" id="PRO_5036532807" description="Pectate lyase superfamily protein domain-containing protein" evidence="1">
    <location>
        <begin position="18"/>
        <end position="556"/>
    </location>
</feature>
<evidence type="ECO:0000313" key="4">
    <source>
        <dbReference type="EMBL" id="KAF3884592.1"/>
    </source>
</evidence>
<dbReference type="InterPro" id="IPR039448">
    <property type="entry name" value="Beta_helix"/>
</dbReference>
<feature type="domain" description="Right handed beta helix" evidence="3">
    <location>
        <begin position="287"/>
        <end position="429"/>
    </location>
</feature>
<feature type="signal peptide" evidence="1">
    <location>
        <begin position="1"/>
        <end position="17"/>
    </location>
</feature>
<dbReference type="EMBL" id="JHEG04000001">
    <property type="protein sequence ID" value="KAF3884592.1"/>
    <property type="molecule type" value="Genomic_DNA"/>
</dbReference>
<dbReference type="InterPro" id="IPR011050">
    <property type="entry name" value="Pectin_lyase_fold/virulence"/>
</dbReference>
<dbReference type="InterPro" id="IPR012334">
    <property type="entry name" value="Pectin_lyas_fold"/>
</dbReference>
<keyword evidence="1" id="KW-0732">Signal</keyword>
<gene>
    <name evidence="5" type="ORF">DA73_0225960</name>
    <name evidence="4" type="ORF">DA73_0400003205</name>
</gene>
<dbReference type="AlphaFoldDB" id="A0A0C1NAP2"/>
<dbReference type="Pfam" id="PF12708">
    <property type="entry name" value="Pect-lyase_RHGA_epim"/>
    <property type="match status" value="1"/>
</dbReference>
<sequence>MLARRTLLALISLSSFASILRSLRNASSLEEAAKNFNLMQAAQAQNLPINYVNVLEFGTLTIGLTNDSNTIATNTATIQSAIDSVGKIGGGNIYIPSGIYQIAPPSLTVKEPSSLIINYDNIVLFGDGIGKTILHSSGDYSVIDGNVVRGHGIMIQGTLNPRQPRKNVVIRNLELSGGTNGFTGNNKWPADPLTGDGWDLSHKGIVLDFNTSLDNITIDSVYVHDFRGEVIYGGGDGIQKVIISNSKLHGSNGALLSIEADLIVTNCEFSQTATAWVENAALSPNKSHYFDNCIFQDSTYHGLVLTLGKFPALNKHIITNCSFSKSLSGVCAFDINHVLIKDNVFRDCDSALLTSRKNNDIEFLNNKIIGENHPTVTANLTGENNNIYIYNNTHFVNEKLEKTACIFYFGELQNIVIGDNKFENCRTPEQSASLTNERPLFRNNQYINVERRELQGIANFWQSPPYIIEPKCEEIVVLNNTGNSIISVDMSTKHYVNGQEILIVGGASDAQVKFPQNSTTVKCHGDRYLSGKGERLRLKFQKSDLTWYEVSYDTSM</sequence>